<evidence type="ECO:0000313" key="3">
    <source>
        <dbReference type="Proteomes" id="UP000256485"/>
    </source>
</evidence>
<accession>A0A3D9V8M9</accession>
<dbReference type="AlphaFoldDB" id="A0A3D9V8M9"/>
<dbReference type="SUPFAM" id="SSF51658">
    <property type="entry name" value="Xylose isomerase-like"/>
    <property type="match status" value="1"/>
</dbReference>
<keyword evidence="2" id="KW-0413">Isomerase</keyword>
<organism evidence="2 3">
    <name type="scientific">Thermasporomyces composti</name>
    <dbReference type="NCBI Taxonomy" id="696763"/>
    <lineage>
        <taxon>Bacteria</taxon>
        <taxon>Bacillati</taxon>
        <taxon>Actinomycetota</taxon>
        <taxon>Actinomycetes</taxon>
        <taxon>Propionibacteriales</taxon>
        <taxon>Nocardioidaceae</taxon>
        <taxon>Thermasporomyces</taxon>
    </lineage>
</organism>
<evidence type="ECO:0000313" key="2">
    <source>
        <dbReference type="EMBL" id="REF37063.1"/>
    </source>
</evidence>
<reference evidence="2 3" key="1">
    <citation type="submission" date="2018-08" db="EMBL/GenBank/DDBJ databases">
        <title>Sequencing the genomes of 1000 actinobacteria strains.</title>
        <authorList>
            <person name="Klenk H.-P."/>
        </authorList>
    </citation>
    <scope>NUCLEOTIDE SEQUENCE [LARGE SCALE GENOMIC DNA]</scope>
    <source>
        <strain evidence="2 3">DSM 22891</strain>
    </source>
</reference>
<sequence length="312" mass="33479">MGGVEADGTGSRRTLDAVHGAANTHVRGKGVVRVPNAPIALSTASVYPESTATAFELAARLGYDGVEVMVGTDPLSQDVEALRRLSEYHQMPIVSIHAPTLLITQRVWGTDPWGKLDRGAEAAKALGAKVVVVHPPFRWQRDYARQFVAGVAKRAEETGITFAVENMYPWKAAGQGLQAYLPGWDPRDFDYAAVTLDLSHTATAGVDAYEMAYDLGDRLAHVHLADGNGSIKDEHLVPGRGNQRCADVLELLARRGFTGAIVLEVNTRRAASRSEREADLAEALAFARLHFAAPVVPAYTVASDGTIEAVGQ</sequence>
<dbReference type="EMBL" id="QTUC01000001">
    <property type="protein sequence ID" value="REF37063.1"/>
    <property type="molecule type" value="Genomic_DNA"/>
</dbReference>
<evidence type="ECO:0000259" key="1">
    <source>
        <dbReference type="Pfam" id="PF01261"/>
    </source>
</evidence>
<dbReference type="PANTHER" id="PTHR12110:SF47">
    <property type="match status" value="1"/>
</dbReference>
<dbReference type="Proteomes" id="UP000256485">
    <property type="component" value="Unassembled WGS sequence"/>
</dbReference>
<dbReference type="InterPro" id="IPR013022">
    <property type="entry name" value="Xyl_isomerase-like_TIM-brl"/>
</dbReference>
<feature type="domain" description="Xylose isomerase-like TIM barrel" evidence="1">
    <location>
        <begin position="55"/>
        <end position="288"/>
    </location>
</feature>
<comment type="caution">
    <text evidence="2">The sequence shown here is derived from an EMBL/GenBank/DDBJ whole genome shotgun (WGS) entry which is preliminary data.</text>
</comment>
<gene>
    <name evidence="2" type="ORF">DFJ64_2499</name>
</gene>
<keyword evidence="3" id="KW-1185">Reference proteome</keyword>
<dbReference type="PANTHER" id="PTHR12110">
    <property type="entry name" value="HYDROXYPYRUVATE ISOMERASE"/>
    <property type="match status" value="1"/>
</dbReference>
<dbReference type="Pfam" id="PF01261">
    <property type="entry name" value="AP_endonuc_2"/>
    <property type="match status" value="1"/>
</dbReference>
<dbReference type="InterPro" id="IPR050312">
    <property type="entry name" value="IolE/XylAMocC-like"/>
</dbReference>
<dbReference type="InterPro" id="IPR036237">
    <property type="entry name" value="Xyl_isomerase-like_sf"/>
</dbReference>
<dbReference type="Gene3D" id="3.20.20.150">
    <property type="entry name" value="Divalent-metal-dependent TIM barrel enzymes"/>
    <property type="match status" value="1"/>
</dbReference>
<name>A0A3D9V8M9_THECX</name>
<proteinExistence type="predicted"/>
<protein>
    <submittedName>
        <fullName evidence="2">Sugar phosphate isomerase/epimerase</fullName>
    </submittedName>
</protein>
<dbReference type="GO" id="GO:0016853">
    <property type="term" value="F:isomerase activity"/>
    <property type="evidence" value="ECO:0007669"/>
    <property type="project" value="UniProtKB-KW"/>
</dbReference>